<accession>A0A239WQQ8</accession>
<evidence type="ECO:0000313" key="3">
    <source>
        <dbReference type="Proteomes" id="UP000215196"/>
    </source>
</evidence>
<dbReference type="Pfam" id="PF12412">
    <property type="entry name" value="DUF3667"/>
    <property type="match status" value="1"/>
</dbReference>
<keyword evidence="3" id="KW-1185">Reference proteome</keyword>
<evidence type="ECO:0000256" key="1">
    <source>
        <dbReference type="SAM" id="Phobius"/>
    </source>
</evidence>
<organism evidence="2 3">
    <name type="scientific">Chryseobacterium taklimakanense</name>
    <dbReference type="NCBI Taxonomy" id="536441"/>
    <lineage>
        <taxon>Bacteria</taxon>
        <taxon>Pseudomonadati</taxon>
        <taxon>Bacteroidota</taxon>
        <taxon>Flavobacteriia</taxon>
        <taxon>Flavobacteriales</taxon>
        <taxon>Weeksellaceae</taxon>
        <taxon>Chryseobacterium group</taxon>
        <taxon>Chryseobacterium</taxon>
    </lineage>
</organism>
<name>A0A239WQQ8_9FLAO</name>
<sequence>MGENCQNCGQIVIGNFCSNCGQNSTFDRIDKNYAKNEFLNLIGYEKGFLYTFKELLLRPTQNISAYLKTNRNKLTKPLTFLILSSVIYTLVVNYLQIVIENEEKFKEIYGNSSIITIFNWIQGNYGYANILMLLFVAFWTNIFFRKYKFNFYEVIVILCFVVGESMLLLSIEPIISKYLKIPILSSAIYWLVFAYISFAIGSVFERKFSSYLKAFSAYIIGMLTFGILASIIAIIYDIIIK</sequence>
<protein>
    <submittedName>
        <fullName evidence="2">Protein of uncharacterized function (DUF3667)</fullName>
    </submittedName>
</protein>
<reference evidence="2 3" key="1">
    <citation type="submission" date="2017-06" db="EMBL/GenBank/DDBJ databases">
        <authorList>
            <consortium name="Pathogen Informatics"/>
        </authorList>
    </citation>
    <scope>NUCLEOTIDE SEQUENCE [LARGE SCALE GENOMIC DNA]</scope>
    <source>
        <strain evidence="2 3">NCTC13490</strain>
    </source>
</reference>
<feature type="transmembrane region" description="Helical" evidence="1">
    <location>
        <begin position="183"/>
        <end position="204"/>
    </location>
</feature>
<keyword evidence="1" id="KW-0812">Transmembrane</keyword>
<dbReference type="EMBL" id="LT906465">
    <property type="protein sequence ID" value="SNV36526.1"/>
    <property type="molecule type" value="Genomic_DNA"/>
</dbReference>
<proteinExistence type="predicted"/>
<feature type="transmembrane region" description="Helical" evidence="1">
    <location>
        <begin position="216"/>
        <end position="239"/>
    </location>
</feature>
<feature type="transmembrane region" description="Helical" evidence="1">
    <location>
        <begin position="125"/>
        <end position="144"/>
    </location>
</feature>
<dbReference type="KEGG" id="ctak:4412677_00555"/>
<feature type="transmembrane region" description="Helical" evidence="1">
    <location>
        <begin position="78"/>
        <end position="99"/>
    </location>
</feature>
<dbReference type="Proteomes" id="UP000215196">
    <property type="component" value="Chromosome 1"/>
</dbReference>
<dbReference type="RefSeq" id="WP_095070194.1">
    <property type="nucleotide sequence ID" value="NZ_LT906465.1"/>
</dbReference>
<keyword evidence="1" id="KW-0472">Membrane</keyword>
<evidence type="ECO:0000313" key="2">
    <source>
        <dbReference type="EMBL" id="SNV36526.1"/>
    </source>
</evidence>
<gene>
    <name evidence="2" type="ORF">SAMEA4412677_00555</name>
</gene>
<dbReference type="InterPro" id="IPR022134">
    <property type="entry name" value="DUF3667"/>
</dbReference>
<keyword evidence="1" id="KW-1133">Transmembrane helix</keyword>
<feature type="transmembrane region" description="Helical" evidence="1">
    <location>
        <begin position="151"/>
        <end position="171"/>
    </location>
</feature>
<dbReference type="AlphaFoldDB" id="A0A239WQQ8"/>